<sequence length="276" mass="30983">MRHQLYVAASESRIPPTLSSGWRITLRLESMSFGPDDSGILEFKTEEEAEEYLGNLGSKFEYGCHREGNPIQCHSLARWYASYKRDFAKSEDVYRQNCFHHRYAESCSNYAFYKLFGATAIKRNASQAFEALKFGCHVCEHPKCCQGAGELLLEGAVDAKQAASESTMDYFTRGCRLNLPVSCFYLGGLYHHRAEAQRVAEVELTGVAQQRTLSELEAELRRSAAAAWVRACELNGHELACRNAARAYRIGDGVERDEAKAAAFEARINQVPPEKT</sequence>
<gene>
    <name evidence="1" type="ORF">EmuJ_000950700</name>
</gene>
<dbReference type="GO" id="GO:0005758">
    <property type="term" value="C:mitochondrial intermembrane space"/>
    <property type="evidence" value="ECO:0007669"/>
    <property type="project" value="TreeGrafter"/>
</dbReference>
<dbReference type="Gene3D" id="1.25.40.10">
    <property type="entry name" value="Tetratricopeptide repeat domain"/>
    <property type="match status" value="1"/>
</dbReference>
<dbReference type="InterPro" id="IPR040239">
    <property type="entry name" value="HcpB-like"/>
</dbReference>
<evidence type="ECO:0000313" key="1">
    <source>
        <dbReference type="EMBL" id="CDS41827.1"/>
    </source>
</evidence>
<protein>
    <submittedName>
        <fullName evidence="1">Sel1 repeat containing protein 1B</fullName>
    </submittedName>
</protein>
<keyword evidence="2" id="KW-1185">Reference proteome</keyword>
<dbReference type="eggNOG" id="KOG4014">
    <property type="taxonomic scope" value="Eukaryota"/>
</dbReference>
<dbReference type="OMA" id="PGCINAG"/>
<organism evidence="1 2">
    <name type="scientific">Echinococcus multilocularis</name>
    <name type="common">Fox tapeworm</name>
    <dbReference type="NCBI Taxonomy" id="6211"/>
    <lineage>
        <taxon>Eukaryota</taxon>
        <taxon>Metazoa</taxon>
        <taxon>Spiralia</taxon>
        <taxon>Lophotrochozoa</taxon>
        <taxon>Platyhelminthes</taxon>
        <taxon>Cestoda</taxon>
        <taxon>Eucestoda</taxon>
        <taxon>Cyclophyllidea</taxon>
        <taxon>Taeniidae</taxon>
        <taxon>Echinococcus</taxon>
    </lineage>
</organism>
<dbReference type="PANTHER" id="PTHR13891">
    <property type="entry name" value="CYTOCHROME C OXIDASE ASSEMBLY FACTOR 7"/>
    <property type="match status" value="1"/>
</dbReference>
<dbReference type="AlphaFoldDB" id="A0A068YAJ4"/>
<reference evidence="1" key="2">
    <citation type="submission" date="2015-11" db="EMBL/GenBank/DDBJ databases">
        <authorList>
            <person name="Zhang Y."/>
            <person name="Guo Z."/>
        </authorList>
    </citation>
    <scope>NUCLEOTIDE SEQUENCE</scope>
</reference>
<proteinExistence type="predicted"/>
<reference evidence="1" key="1">
    <citation type="journal article" date="2013" name="Nature">
        <title>The genomes of four tapeworm species reveal adaptations to parasitism.</title>
        <authorList>
            <person name="Tsai I.J."/>
            <person name="Zarowiecki M."/>
            <person name="Holroyd N."/>
            <person name="Garciarrubio A."/>
            <person name="Sanchez-Flores A."/>
            <person name="Brooks K.L."/>
            <person name="Tracey A."/>
            <person name="Bobes R.J."/>
            <person name="Fragoso G."/>
            <person name="Sciutto E."/>
            <person name="Aslett M."/>
            <person name="Beasley H."/>
            <person name="Bennett H.M."/>
            <person name="Cai J."/>
            <person name="Camicia F."/>
            <person name="Clark R."/>
            <person name="Cucher M."/>
            <person name="De Silva N."/>
            <person name="Day T.A."/>
            <person name="Deplazes P."/>
            <person name="Estrada K."/>
            <person name="Fernandez C."/>
            <person name="Holland P.W."/>
            <person name="Hou J."/>
            <person name="Hu S."/>
            <person name="Huckvale T."/>
            <person name="Hung S.S."/>
            <person name="Kamenetzky L."/>
            <person name="Keane J.A."/>
            <person name="Kiss F."/>
            <person name="Koziol U."/>
            <person name="Lambert O."/>
            <person name="Liu K."/>
            <person name="Luo X."/>
            <person name="Luo Y."/>
            <person name="Macchiaroli N."/>
            <person name="Nichol S."/>
            <person name="Paps J."/>
            <person name="Parkinson J."/>
            <person name="Pouchkina-Stantcheva N."/>
            <person name="Riddiford N."/>
            <person name="Rosenzvit M."/>
            <person name="Salinas G."/>
            <person name="Wasmuth J.D."/>
            <person name="Zamanian M."/>
            <person name="Zheng Y."/>
            <person name="Cai X."/>
            <person name="Soberon X."/>
            <person name="Olson P.D."/>
            <person name="Laclette J.P."/>
            <person name="Brehm K."/>
            <person name="Berriman M."/>
            <person name="Garciarrubio A."/>
            <person name="Bobes R.J."/>
            <person name="Fragoso G."/>
            <person name="Sanchez-Flores A."/>
            <person name="Estrada K."/>
            <person name="Cevallos M.A."/>
            <person name="Morett E."/>
            <person name="Gonzalez V."/>
            <person name="Portillo T."/>
            <person name="Ochoa-Leyva A."/>
            <person name="Jose M.V."/>
            <person name="Sciutto E."/>
            <person name="Landa A."/>
            <person name="Jimenez L."/>
            <person name="Valdes V."/>
            <person name="Carrero J.C."/>
            <person name="Larralde C."/>
            <person name="Morales-Montor J."/>
            <person name="Limon-Lason J."/>
            <person name="Soberon X."/>
            <person name="Laclette J.P."/>
        </authorList>
    </citation>
    <scope>NUCLEOTIDE SEQUENCE [LARGE SCALE GENOMIC DNA]</scope>
</reference>
<dbReference type="Proteomes" id="UP000017246">
    <property type="component" value="Unassembled WGS sequence"/>
</dbReference>
<evidence type="ECO:0000313" key="2">
    <source>
        <dbReference type="Proteomes" id="UP000017246"/>
    </source>
</evidence>
<dbReference type="PANTHER" id="PTHR13891:SF1">
    <property type="entry name" value="CYTOCHROME C OXIDASE ASSEMBLY FACTOR 7"/>
    <property type="match status" value="1"/>
</dbReference>
<name>A0A068YAJ4_ECHMU</name>
<dbReference type="SUPFAM" id="SSF81901">
    <property type="entry name" value="HCP-like"/>
    <property type="match status" value="2"/>
</dbReference>
<dbReference type="EMBL" id="LN902842">
    <property type="protein sequence ID" value="CDS41827.1"/>
    <property type="molecule type" value="Genomic_DNA"/>
</dbReference>
<dbReference type="STRING" id="6211.A0A068YAJ4"/>
<dbReference type="InterPro" id="IPR011990">
    <property type="entry name" value="TPR-like_helical_dom_sf"/>
</dbReference>
<dbReference type="OrthoDB" id="272077at2759"/>
<accession>A0A068YAJ4</accession>